<dbReference type="InterPro" id="IPR008991">
    <property type="entry name" value="Translation_prot_SH3-like_sf"/>
</dbReference>
<dbReference type="GO" id="GO:0006412">
    <property type="term" value="P:translation"/>
    <property type="evidence" value="ECO:0007669"/>
    <property type="project" value="InterPro"/>
</dbReference>
<proteinExistence type="inferred from homology"/>
<dbReference type="Proteomes" id="UP000179251">
    <property type="component" value="Unassembled WGS sequence"/>
</dbReference>
<dbReference type="InterPro" id="IPR001857">
    <property type="entry name" value="Ribosomal_bL19"/>
</dbReference>
<dbReference type="AlphaFoldDB" id="A0A1F5VIC8"/>
<dbReference type="PANTHER" id="PTHR15680">
    <property type="entry name" value="RIBOSOMAL PROTEIN L19"/>
    <property type="match status" value="1"/>
</dbReference>
<keyword evidence="2" id="KW-0689">Ribosomal protein</keyword>
<sequence>MSSLNLIISPVDIEARKKLDFRAGDMVRVMQNIKEADASRKGGAEADKTRSQAFEGMVLARKHGREPGATFTLRKVISGVGVERILPLYSPAIEKIEIRSRASKFRRAKLYYVRELAVREIRRKMKSIRAEAKIKPKAEAAGTIS</sequence>
<protein>
    <recommendedName>
        <fullName evidence="4">50S ribosomal protein L19</fullName>
    </recommendedName>
</protein>
<evidence type="ECO:0000256" key="2">
    <source>
        <dbReference type="ARBA" id="ARBA00022980"/>
    </source>
</evidence>
<dbReference type="GO" id="GO:0022625">
    <property type="term" value="C:cytosolic large ribosomal subunit"/>
    <property type="evidence" value="ECO:0007669"/>
    <property type="project" value="TreeGrafter"/>
</dbReference>
<gene>
    <name evidence="5" type="ORF">A2834_02355</name>
</gene>
<evidence type="ECO:0000256" key="3">
    <source>
        <dbReference type="ARBA" id="ARBA00023274"/>
    </source>
</evidence>
<comment type="similarity">
    <text evidence="1 4">Belongs to the bacterial ribosomal protein bL19 family.</text>
</comment>
<evidence type="ECO:0000256" key="4">
    <source>
        <dbReference type="RuleBase" id="RU000559"/>
    </source>
</evidence>
<dbReference type="Pfam" id="PF01245">
    <property type="entry name" value="Ribosomal_L19"/>
    <property type="match status" value="1"/>
</dbReference>
<dbReference type="STRING" id="1798325.A2834_02355"/>
<dbReference type="EMBL" id="MFHD01000008">
    <property type="protein sequence ID" value="OGF63080.1"/>
    <property type="molecule type" value="Genomic_DNA"/>
</dbReference>
<comment type="function">
    <text evidence="4">This protein is located at the 30S-50S ribosomal subunit interface and may play a role in the structure and function of the aminoacyl-tRNA binding site.</text>
</comment>
<dbReference type="GO" id="GO:0003735">
    <property type="term" value="F:structural constituent of ribosome"/>
    <property type="evidence" value="ECO:0007669"/>
    <property type="project" value="InterPro"/>
</dbReference>
<evidence type="ECO:0000256" key="1">
    <source>
        <dbReference type="ARBA" id="ARBA00005781"/>
    </source>
</evidence>
<name>A0A1F5VIC8_9BACT</name>
<evidence type="ECO:0000313" key="5">
    <source>
        <dbReference type="EMBL" id="OGF63080.1"/>
    </source>
</evidence>
<comment type="caution">
    <text evidence="5">The sequence shown here is derived from an EMBL/GenBank/DDBJ whole genome shotgun (WGS) entry which is preliminary data.</text>
</comment>
<evidence type="ECO:0000313" key="6">
    <source>
        <dbReference type="Proteomes" id="UP000179251"/>
    </source>
</evidence>
<keyword evidence="3 4" id="KW-0687">Ribonucleoprotein</keyword>
<accession>A0A1F5VIC8</accession>
<dbReference type="InterPro" id="IPR038657">
    <property type="entry name" value="Ribosomal_bL19_sf"/>
</dbReference>
<dbReference type="SUPFAM" id="SSF50104">
    <property type="entry name" value="Translation proteins SH3-like domain"/>
    <property type="match status" value="1"/>
</dbReference>
<dbReference type="PRINTS" id="PR00061">
    <property type="entry name" value="RIBOSOMALL19"/>
</dbReference>
<organism evidence="5 6">
    <name type="scientific">Candidatus Giovannonibacteria bacterium RIFCSPHIGHO2_01_FULL_45_23</name>
    <dbReference type="NCBI Taxonomy" id="1798325"/>
    <lineage>
        <taxon>Bacteria</taxon>
        <taxon>Candidatus Giovannoniibacteriota</taxon>
    </lineage>
</organism>
<reference evidence="5 6" key="1">
    <citation type="journal article" date="2016" name="Nat. Commun.">
        <title>Thousands of microbial genomes shed light on interconnected biogeochemical processes in an aquifer system.</title>
        <authorList>
            <person name="Anantharaman K."/>
            <person name="Brown C.T."/>
            <person name="Hug L.A."/>
            <person name="Sharon I."/>
            <person name="Castelle C.J."/>
            <person name="Probst A.J."/>
            <person name="Thomas B.C."/>
            <person name="Singh A."/>
            <person name="Wilkins M.J."/>
            <person name="Karaoz U."/>
            <person name="Brodie E.L."/>
            <person name="Williams K.H."/>
            <person name="Hubbard S.S."/>
            <person name="Banfield J.F."/>
        </authorList>
    </citation>
    <scope>NUCLEOTIDE SEQUENCE [LARGE SCALE GENOMIC DNA]</scope>
</reference>
<dbReference type="Gene3D" id="2.30.30.790">
    <property type="match status" value="1"/>
</dbReference>
<dbReference type="PANTHER" id="PTHR15680:SF9">
    <property type="entry name" value="LARGE RIBOSOMAL SUBUNIT PROTEIN BL19M"/>
    <property type="match status" value="1"/>
</dbReference>